<dbReference type="Pfam" id="PF03547">
    <property type="entry name" value="Mem_trans"/>
    <property type="match status" value="2"/>
</dbReference>
<feature type="transmembrane region" description="Helical" evidence="13">
    <location>
        <begin position="529"/>
        <end position="549"/>
    </location>
</feature>
<evidence type="ECO:0000256" key="5">
    <source>
        <dbReference type="ARBA" id="ARBA00022692"/>
    </source>
</evidence>
<dbReference type="Pfam" id="PF02536">
    <property type="entry name" value="mTERF"/>
    <property type="match status" value="1"/>
</dbReference>
<feature type="transmembrane region" description="Helical" evidence="13">
    <location>
        <begin position="46"/>
        <end position="66"/>
    </location>
</feature>
<accession>A0A1R3KAS1</accession>
<evidence type="ECO:0000256" key="1">
    <source>
        <dbReference type="ARBA" id="ARBA00004477"/>
    </source>
</evidence>
<evidence type="ECO:0000256" key="7">
    <source>
        <dbReference type="ARBA" id="ARBA00022946"/>
    </source>
</evidence>
<dbReference type="AlphaFoldDB" id="A0A1R3KAS1"/>
<keyword evidence="8 13" id="KW-1133">Transmembrane helix</keyword>
<comment type="similarity">
    <text evidence="2">Belongs to the mTERF family.</text>
</comment>
<evidence type="ECO:0000256" key="4">
    <source>
        <dbReference type="ARBA" id="ARBA00022472"/>
    </source>
</evidence>
<dbReference type="Gene3D" id="1.25.70.10">
    <property type="entry name" value="Transcription termination factor 3, mitochondrial"/>
    <property type="match status" value="2"/>
</dbReference>
<feature type="transmembrane region" description="Helical" evidence="13">
    <location>
        <begin position="388"/>
        <end position="408"/>
    </location>
</feature>
<feature type="transmembrane region" description="Helical" evidence="13">
    <location>
        <begin position="72"/>
        <end position="94"/>
    </location>
</feature>
<keyword evidence="6" id="KW-0256">Endoplasmic reticulum</keyword>
<dbReference type="PANTHER" id="PTHR31651">
    <property type="match status" value="1"/>
</dbReference>
<evidence type="ECO:0000313" key="14">
    <source>
        <dbReference type="EMBL" id="OMP04200.1"/>
    </source>
</evidence>
<dbReference type="FunFam" id="1.25.70.10:FF:000001">
    <property type="entry name" value="Mitochondrial transcription termination factor-like"/>
    <property type="match status" value="1"/>
</dbReference>
<dbReference type="OrthoDB" id="191139at2759"/>
<evidence type="ECO:0000256" key="3">
    <source>
        <dbReference type="ARBA" id="ARBA00022448"/>
    </source>
</evidence>
<evidence type="ECO:0000256" key="6">
    <source>
        <dbReference type="ARBA" id="ARBA00022824"/>
    </source>
</evidence>
<dbReference type="InterPro" id="IPR045033">
    <property type="entry name" value="PILS1/3/4/5/7"/>
</dbReference>
<evidence type="ECO:0000256" key="13">
    <source>
        <dbReference type="SAM" id="Phobius"/>
    </source>
</evidence>
<evidence type="ECO:0000256" key="8">
    <source>
        <dbReference type="ARBA" id="ARBA00022989"/>
    </source>
</evidence>
<evidence type="ECO:0000256" key="11">
    <source>
        <dbReference type="ARBA" id="ARBA00025100"/>
    </source>
</evidence>
<feature type="transmembrane region" description="Helical" evidence="13">
    <location>
        <begin position="454"/>
        <end position="476"/>
    </location>
</feature>
<feature type="transmembrane region" description="Helical" evidence="13">
    <location>
        <begin position="147"/>
        <end position="167"/>
    </location>
</feature>
<comment type="similarity">
    <text evidence="12">Belongs to the auxin efflux carrier (TC 2.A.69.2) family.</text>
</comment>
<feature type="transmembrane region" description="Helical" evidence="13">
    <location>
        <begin position="239"/>
        <end position="260"/>
    </location>
</feature>
<feature type="transmembrane region" description="Helical" evidence="13">
    <location>
        <begin position="6"/>
        <end position="26"/>
    </location>
</feature>
<keyword evidence="7" id="KW-0809">Transit peptide</keyword>
<reference evidence="15" key="1">
    <citation type="submission" date="2013-09" db="EMBL/GenBank/DDBJ databases">
        <title>Corchorus olitorius genome sequencing.</title>
        <authorList>
            <person name="Alam M."/>
            <person name="Haque M.S."/>
            <person name="Islam M.S."/>
            <person name="Emdad E.M."/>
            <person name="Islam M.M."/>
            <person name="Ahmed B."/>
            <person name="Halim A."/>
            <person name="Hossen Q.M.M."/>
            <person name="Hossain M.Z."/>
            <person name="Ahmed R."/>
            <person name="Khan M.M."/>
            <person name="Islam R."/>
            <person name="Rashid M.M."/>
            <person name="Khan S.A."/>
            <person name="Rahman M.S."/>
            <person name="Alam M."/>
            <person name="Yahiya A.S."/>
            <person name="Khan M.S."/>
            <person name="Azam M.S."/>
            <person name="Haque T."/>
            <person name="Lashkar M.Z.H."/>
            <person name="Akhand A.I."/>
            <person name="Morshed G."/>
            <person name="Roy S."/>
            <person name="Uddin K.S."/>
            <person name="Rabeya T."/>
            <person name="Hossain A.S."/>
            <person name="Chowdhury A."/>
            <person name="Snigdha A.R."/>
            <person name="Mortoza M.S."/>
            <person name="Matin S.A."/>
            <person name="Hoque S.M.E."/>
            <person name="Islam M.K."/>
            <person name="Roy D.K."/>
            <person name="Haider R."/>
            <person name="Moosa M.M."/>
            <person name="Elias S.M."/>
            <person name="Hasan A.M."/>
            <person name="Jahan S."/>
            <person name="Shafiuddin M."/>
            <person name="Mahmood N."/>
            <person name="Shommy N.S."/>
        </authorList>
    </citation>
    <scope>NUCLEOTIDE SEQUENCE [LARGE SCALE GENOMIC DNA]</scope>
    <source>
        <strain evidence="15">cv. O-4</strain>
    </source>
</reference>
<dbReference type="GO" id="GO:0009734">
    <property type="term" value="P:auxin-activated signaling pathway"/>
    <property type="evidence" value="ECO:0007669"/>
    <property type="project" value="UniProtKB-KW"/>
</dbReference>
<keyword evidence="5 13" id="KW-0812">Transmembrane</keyword>
<comment type="caution">
    <text evidence="14">The sequence shown here is derived from an EMBL/GenBank/DDBJ whole genome shotgun (WGS) entry which is preliminary data.</text>
</comment>
<keyword evidence="4" id="KW-0806">Transcription termination</keyword>
<dbReference type="InterPro" id="IPR038538">
    <property type="entry name" value="MTERF_sf"/>
</dbReference>
<gene>
    <name evidence="14" type="ORF">COLO4_09870</name>
</gene>
<evidence type="ECO:0000313" key="15">
    <source>
        <dbReference type="Proteomes" id="UP000187203"/>
    </source>
</evidence>
<dbReference type="InterPro" id="IPR003690">
    <property type="entry name" value="MTERF"/>
</dbReference>
<keyword evidence="4" id="KW-0805">Transcription regulation</keyword>
<evidence type="ECO:0000256" key="12">
    <source>
        <dbReference type="ARBA" id="ARBA00025752"/>
    </source>
</evidence>
<dbReference type="PANTHER" id="PTHR31651:SF43">
    <property type="entry name" value="SYMPORTER, PUTATIVE-RELATED"/>
    <property type="match status" value="1"/>
</dbReference>
<keyword evidence="4" id="KW-0804">Transcription</keyword>
<dbReference type="GO" id="GO:0080162">
    <property type="term" value="P:endoplasmic reticulum to cytosol auxin transport"/>
    <property type="evidence" value="ECO:0007669"/>
    <property type="project" value="InterPro"/>
</dbReference>
<feature type="transmembrane region" description="Helical" evidence="13">
    <location>
        <begin position="280"/>
        <end position="298"/>
    </location>
</feature>
<evidence type="ECO:0000256" key="9">
    <source>
        <dbReference type="ARBA" id="ARBA00023136"/>
    </source>
</evidence>
<comment type="subcellular location">
    <subcellularLocation>
        <location evidence="1">Endoplasmic reticulum membrane</location>
        <topology evidence="1">Multi-pass membrane protein</topology>
    </subcellularLocation>
</comment>
<proteinExistence type="inferred from homology"/>
<dbReference type="GO" id="GO:0003676">
    <property type="term" value="F:nucleic acid binding"/>
    <property type="evidence" value="ECO:0007669"/>
    <property type="project" value="InterPro"/>
</dbReference>
<keyword evidence="15" id="KW-1185">Reference proteome</keyword>
<evidence type="ECO:0000256" key="2">
    <source>
        <dbReference type="ARBA" id="ARBA00007692"/>
    </source>
</evidence>
<dbReference type="EMBL" id="AWUE01014278">
    <property type="protein sequence ID" value="OMP04200.1"/>
    <property type="molecule type" value="Genomic_DNA"/>
</dbReference>
<dbReference type="Proteomes" id="UP000187203">
    <property type="component" value="Unassembled WGS sequence"/>
</dbReference>
<protein>
    <submittedName>
        <fullName evidence="14">Mitochodrial transcription termination factor-related protein</fullName>
    </submittedName>
</protein>
<name>A0A1R3KAS1_9ROSI</name>
<feature type="transmembrane region" description="Helical" evidence="13">
    <location>
        <begin position="106"/>
        <end position="127"/>
    </location>
</feature>
<dbReference type="GO" id="GO:0006353">
    <property type="term" value="P:DNA-templated transcription termination"/>
    <property type="evidence" value="ECO:0007669"/>
    <property type="project" value="UniProtKB-KW"/>
</dbReference>
<comment type="function">
    <text evidence="11">Involved in cellular auxin homeostasis by regulating auxin metabolism. Regulates intracellular auxin accumulation at the endoplasmic reticulum and thus auxin availability for nuclear auxin signaling.</text>
</comment>
<dbReference type="SMART" id="SM00733">
    <property type="entry name" value="Mterf"/>
    <property type="match status" value="7"/>
</dbReference>
<keyword evidence="3" id="KW-0813">Transport</keyword>
<feature type="transmembrane region" description="Helical" evidence="13">
    <location>
        <begin position="488"/>
        <end position="509"/>
    </location>
</feature>
<feature type="transmembrane region" description="Helical" evidence="13">
    <location>
        <begin position="428"/>
        <end position="448"/>
    </location>
</feature>
<feature type="transmembrane region" description="Helical" evidence="13">
    <location>
        <begin position="310"/>
        <end position="330"/>
    </location>
</feature>
<keyword evidence="10" id="KW-0927">Auxin signaling pathway</keyword>
<sequence length="1131" mass="125239">MELLPLFLTSLMPVLKVLLVIVVGVYLATERINLFGPDARRHVNNLIFYVFFPALIGCSLADAITIKDLVSLWFMPVNIFISCTLGSAFGWILAKITRTPRHLHGLVIGCSSAANLGNMLLIMLPALCEEKSSPFAKSSTCSVFAKAYASLSLAIQAIYVWSILYFIMGMSAKYAIKEVNTNDPRIAAKTSVSSNDSSVECSHQIDMPQTSNKGKEEIPTFEKVKQSLMVIARSKSLKMIFAPTTIAAIVGFIIGIAAPIRKILIGDNAPLRVVYSSAELIGEAGIPCLTLIVGANLLKGLRGSGARKSLIIGIIVIRNILLPGIGILIVKVAKYWGLVNSDSFYQFTLMLQYAIPPAMNIGTISQMLGTGGNFLSRLKRFLMELSRLFITSSIPVLKVLLVIAVGLLLATERIDLLGADARNHLNNLIFYVFLPALIACNLANTITIEDLSALWFLPVNIFISCIIGSAFGWILVKITRTPKQLHGLVIACSSAANLGNMLLIILPALCEEKDSPFGHLSSCSAYGKAYASLSLAIQAIYVWSVLYPIMGISAKHAVKEINRDDSKITVKTSPSSNDYSKDCLHEIDLPQTNNEGKEEMKVVLYWIGLTVEIAVERFLISTFQKVKPEEDLFTTYNCSASPIRKALIGDSAPLNVIDSSAELIAEAGLPSLTLIVGANLLKGLKGSGVSPSLVIGILVIKTILLPGSGILVVKVAKHWGLVNSDPFYQFTLLLQYAIPTAMNIGTISQMLGNGTLFCIVAALAFCMPESRKLKPRQKTKKMLQMEEVRSQKLSEGRRVSYPINSCGLSPESALSASKKVQLKNPTQPDSVLDLFKNHGFSQTQIRKIVERMPNLLLSKAEKTLLPKFQFFYSKGISSSDLSVVLSSNPAVLRCNLDNCIIPNFNFFKDFTRCDDYKVFLAYKVCSEILTRNFQSIFAPNVAVLREHGVPESNIMTDLVGHPRLFTLNHDKFRRTVEEVEKLGFNPLQYKFLGALQVLVQFRKSTLERKLNVFKEWGWSDEDFVIAFEKFPKCMMYSEHKITKVMDFFVNTVGWKSSFIACCPLILGYSLDKRIIPRYSVLQVLLSKGFIKKPTSGQFLIWSEKEFLARFVTPYEDLHLLKLYKEKMSLEN</sequence>
<dbReference type="InterPro" id="IPR004776">
    <property type="entry name" value="Mem_transp_PIN-like"/>
</dbReference>
<evidence type="ECO:0000256" key="10">
    <source>
        <dbReference type="ARBA" id="ARBA00023294"/>
    </source>
</evidence>
<keyword evidence="9 13" id="KW-0472">Membrane</keyword>
<dbReference type="GO" id="GO:0005789">
    <property type="term" value="C:endoplasmic reticulum membrane"/>
    <property type="evidence" value="ECO:0007669"/>
    <property type="project" value="UniProtKB-SubCell"/>
</dbReference>
<organism evidence="14 15">
    <name type="scientific">Corchorus olitorius</name>
    <dbReference type="NCBI Taxonomy" id="93759"/>
    <lineage>
        <taxon>Eukaryota</taxon>
        <taxon>Viridiplantae</taxon>
        <taxon>Streptophyta</taxon>
        <taxon>Embryophyta</taxon>
        <taxon>Tracheophyta</taxon>
        <taxon>Spermatophyta</taxon>
        <taxon>Magnoliopsida</taxon>
        <taxon>eudicotyledons</taxon>
        <taxon>Gunneridae</taxon>
        <taxon>Pentapetalae</taxon>
        <taxon>rosids</taxon>
        <taxon>malvids</taxon>
        <taxon>Malvales</taxon>
        <taxon>Malvaceae</taxon>
        <taxon>Grewioideae</taxon>
        <taxon>Apeibeae</taxon>
        <taxon>Corchorus</taxon>
    </lineage>
</organism>
<dbReference type="STRING" id="93759.A0A1R3KAS1"/>